<dbReference type="SUPFAM" id="SSF158622">
    <property type="entry name" value="YheA/YmcA-like"/>
    <property type="match status" value="1"/>
</dbReference>
<proteinExistence type="predicted"/>
<reference evidence="1 2" key="1">
    <citation type="submission" date="2017-06" db="EMBL/GenBank/DDBJ databases">
        <title>Draft genome sequence of anaerobic fermentative bacterium Anaeromicrobium sediminis DY2726D isolated from West Pacific Ocean sediments.</title>
        <authorList>
            <person name="Zeng X."/>
        </authorList>
    </citation>
    <scope>NUCLEOTIDE SEQUENCE [LARGE SCALE GENOMIC DNA]</scope>
    <source>
        <strain evidence="1 2">DY2726D</strain>
    </source>
</reference>
<evidence type="ECO:0008006" key="3">
    <source>
        <dbReference type="Google" id="ProtNLM"/>
    </source>
</evidence>
<dbReference type="Proteomes" id="UP000216024">
    <property type="component" value="Unassembled WGS sequence"/>
</dbReference>
<dbReference type="EMBL" id="NIBG01000014">
    <property type="protein sequence ID" value="PAB58569.1"/>
    <property type="molecule type" value="Genomic_DNA"/>
</dbReference>
<sequence length="110" mass="13122">MSVQQTARALVRDIKSTKEFAELKRAKADIEKYKDLKEEIERFQRKQMEIFSGNRSKRESERLAAQLDQEFKSFSRNPQVNRFIRAGKNFNNMMSKLYKEINNQLDSELK</sequence>
<dbReference type="InterPro" id="IPR023378">
    <property type="entry name" value="YheA/YmcA-like_dom_sf"/>
</dbReference>
<accession>A0A267MG64</accession>
<dbReference type="Gene3D" id="1.20.1500.10">
    <property type="entry name" value="YheA/YmcA-like"/>
    <property type="match status" value="1"/>
</dbReference>
<protein>
    <recommendedName>
        <fullName evidence="3">YlbF family regulator</fullName>
    </recommendedName>
</protein>
<keyword evidence="2" id="KW-1185">Reference proteome</keyword>
<dbReference type="RefSeq" id="WP_095134512.1">
    <property type="nucleotide sequence ID" value="NZ_NIBG01000014.1"/>
</dbReference>
<comment type="caution">
    <text evidence="1">The sequence shown here is derived from an EMBL/GenBank/DDBJ whole genome shotgun (WGS) entry which is preliminary data.</text>
</comment>
<dbReference type="Pfam" id="PF06133">
    <property type="entry name" value="Com_YlbF"/>
    <property type="match status" value="1"/>
</dbReference>
<dbReference type="InterPro" id="IPR010368">
    <property type="entry name" value="Com_YlbF"/>
</dbReference>
<organism evidence="1 2">
    <name type="scientific">Anaeromicrobium sediminis</name>
    <dbReference type="NCBI Taxonomy" id="1478221"/>
    <lineage>
        <taxon>Bacteria</taxon>
        <taxon>Bacillati</taxon>
        <taxon>Bacillota</taxon>
        <taxon>Clostridia</taxon>
        <taxon>Peptostreptococcales</taxon>
        <taxon>Thermotaleaceae</taxon>
        <taxon>Anaeromicrobium</taxon>
    </lineage>
</organism>
<gene>
    <name evidence="1" type="ORF">CCE28_14840</name>
</gene>
<dbReference type="OrthoDB" id="1739595at2"/>
<evidence type="ECO:0000313" key="1">
    <source>
        <dbReference type="EMBL" id="PAB58569.1"/>
    </source>
</evidence>
<evidence type="ECO:0000313" key="2">
    <source>
        <dbReference type="Proteomes" id="UP000216024"/>
    </source>
</evidence>
<dbReference type="AlphaFoldDB" id="A0A267MG64"/>
<name>A0A267MG64_9FIRM</name>